<organism evidence="2 3">
    <name type="scientific">Candidatus Brennerbacteria bacterium CG_4_9_14_3_um_filter_43_9</name>
    <dbReference type="NCBI Taxonomy" id="1974522"/>
    <lineage>
        <taxon>Bacteria</taxon>
        <taxon>Candidatus Brenneribacteriota</taxon>
    </lineage>
</organism>
<dbReference type="Pfam" id="PF13524">
    <property type="entry name" value="Glyco_trans_1_2"/>
    <property type="match status" value="1"/>
</dbReference>
<feature type="domain" description="Spore protein YkvP/CgeB glycosyl transferase-like" evidence="1">
    <location>
        <begin position="288"/>
        <end position="383"/>
    </location>
</feature>
<name>A0A2M8C0R3_9BACT</name>
<protein>
    <recommendedName>
        <fullName evidence="1">Spore protein YkvP/CgeB glycosyl transferase-like domain-containing protein</fullName>
    </recommendedName>
</protein>
<sequence length="390" mass="45659">MKILYIAMKYNYGKPEQGYSFEHYNFYDALCKMDNADHTVVYFPFDEIMTRVGQKEMNAQLIKIVRVEKPDMCFFILFTEEFYPETIREITKKLNVPTFNWFTDDHWRFDGYSRHWAPLFNWIGTTDSQAPAKYKAMGYDHVIKTQWACNHFLYKPRDIYQPQNSADIKQNDAENDNPLGIGEFPRSYQYDVSFVGQPHGNRKQVANQVMKAGVALECFGNDWPNGRVTQEQMINIFSQSKINLNLTKASVTIWTPKGLGHIIAKRVGTFRLGKWTLPAIAPQSPRDIVQNIRQSVAKQREQIKGRNFEVPGCDGFLLTGDADNLRDYYVDGKEIVIFKDTADMIEKIKYYLAHDKEREAIAQAGYERTIREHTYEQRFREIFKIMNVYD</sequence>
<feature type="non-terminal residue" evidence="2">
    <location>
        <position position="390"/>
    </location>
</feature>
<evidence type="ECO:0000313" key="3">
    <source>
        <dbReference type="Proteomes" id="UP000228770"/>
    </source>
</evidence>
<evidence type="ECO:0000313" key="2">
    <source>
        <dbReference type="EMBL" id="PJB49681.1"/>
    </source>
</evidence>
<accession>A0A2M8C0R3</accession>
<reference evidence="3" key="1">
    <citation type="submission" date="2017-09" db="EMBL/GenBank/DDBJ databases">
        <title>Depth-based differentiation of microbial function through sediment-hosted aquifers and enrichment of novel symbionts in the deep terrestrial subsurface.</title>
        <authorList>
            <person name="Probst A.J."/>
            <person name="Ladd B."/>
            <person name="Jarett J.K."/>
            <person name="Geller-Mcgrath D.E."/>
            <person name="Sieber C.M.K."/>
            <person name="Emerson J.B."/>
            <person name="Anantharaman K."/>
            <person name="Thomas B.C."/>
            <person name="Malmstrom R."/>
            <person name="Stieglmeier M."/>
            <person name="Klingl A."/>
            <person name="Woyke T."/>
            <person name="Ryan C.M."/>
            <person name="Banfield J.F."/>
        </authorList>
    </citation>
    <scope>NUCLEOTIDE SEQUENCE [LARGE SCALE GENOMIC DNA]</scope>
</reference>
<proteinExistence type="predicted"/>
<evidence type="ECO:0000259" key="1">
    <source>
        <dbReference type="Pfam" id="PF13524"/>
    </source>
</evidence>
<dbReference type="AlphaFoldDB" id="A0A2M8C0R3"/>
<dbReference type="Proteomes" id="UP000228770">
    <property type="component" value="Unassembled WGS sequence"/>
</dbReference>
<comment type="caution">
    <text evidence="2">The sequence shown here is derived from an EMBL/GenBank/DDBJ whole genome shotgun (WGS) entry which is preliminary data.</text>
</comment>
<dbReference type="EMBL" id="PFUA01000082">
    <property type="protein sequence ID" value="PJB49681.1"/>
    <property type="molecule type" value="Genomic_DNA"/>
</dbReference>
<dbReference type="InterPro" id="IPR055259">
    <property type="entry name" value="YkvP/CgeB_Glyco_trans-like"/>
</dbReference>
<gene>
    <name evidence="2" type="ORF">CO102_03285</name>
</gene>